<dbReference type="AlphaFoldDB" id="A0A6N2LQC8"/>
<accession>A0A6N2LQC8</accession>
<sequence>MAPLHHLMELLAALHVVRELRAMLTHGGGQATSEQSNLNGSSKTFMSYKMPAIPLLMFPREQIEFAMEEAGYETPSKFAKKLPEISKANIPKDIKGYRHISYKESAIKERSNGLARYWEIELLTREMQEKFCNLQDEFGAGMVIEDIDGISSPEIMPRDIGSERQERYAEEAVKEGERINKSWEKLKSLKDDFLRSEVNPENSQAKNEPL</sequence>
<organism evidence="2">
    <name type="scientific">Salix viminalis</name>
    <name type="common">Common osier</name>
    <name type="synonym">Basket willow</name>
    <dbReference type="NCBI Taxonomy" id="40686"/>
    <lineage>
        <taxon>Eukaryota</taxon>
        <taxon>Viridiplantae</taxon>
        <taxon>Streptophyta</taxon>
        <taxon>Embryophyta</taxon>
        <taxon>Tracheophyta</taxon>
        <taxon>Spermatophyta</taxon>
        <taxon>Magnoliopsida</taxon>
        <taxon>eudicotyledons</taxon>
        <taxon>Gunneridae</taxon>
        <taxon>Pentapetalae</taxon>
        <taxon>rosids</taxon>
        <taxon>fabids</taxon>
        <taxon>Malpighiales</taxon>
        <taxon>Salicaceae</taxon>
        <taxon>Saliceae</taxon>
        <taxon>Salix</taxon>
    </lineage>
</organism>
<name>A0A6N2LQC8_SALVM</name>
<reference evidence="2" key="1">
    <citation type="submission" date="2019-03" db="EMBL/GenBank/DDBJ databases">
        <authorList>
            <person name="Mank J."/>
            <person name="Almeida P."/>
        </authorList>
    </citation>
    <scope>NUCLEOTIDE SEQUENCE</scope>
    <source>
        <strain evidence="2">78183</strain>
    </source>
</reference>
<dbReference type="PANTHER" id="PTHR31631">
    <property type="entry name" value="PROTEIN NETWORKED 2D"/>
    <property type="match status" value="1"/>
</dbReference>
<dbReference type="EMBL" id="CAADRP010001585">
    <property type="protein sequence ID" value="VFU42642.1"/>
    <property type="molecule type" value="Genomic_DNA"/>
</dbReference>
<evidence type="ECO:0000256" key="1">
    <source>
        <dbReference type="SAM" id="SignalP"/>
    </source>
</evidence>
<feature type="signal peptide" evidence="1">
    <location>
        <begin position="1"/>
        <end position="22"/>
    </location>
</feature>
<gene>
    <name evidence="2" type="ORF">SVIM_LOCUS257850</name>
</gene>
<dbReference type="PANTHER" id="PTHR31631:SF0">
    <property type="entry name" value="PROTEIN NETWORKED 2D"/>
    <property type="match status" value="1"/>
</dbReference>
<protein>
    <submittedName>
        <fullName evidence="2">Uncharacterized protein</fullName>
    </submittedName>
</protein>
<keyword evidence="1" id="KW-0732">Signal</keyword>
<feature type="chain" id="PRO_5026712148" evidence="1">
    <location>
        <begin position="23"/>
        <end position="210"/>
    </location>
</feature>
<proteinExistence type="predicted"/>
<evidence type="ECO:0000313" key="2">
    <source>
        <dbReference type="EMBL" id="VFU42642.1"/>
    </source>
</evidence>